<comment type="caution">
    <text evidence="1">The sequence shown here is derived from an EMBL/GenBank/DDBJ whole genome shotgun (WGS) entry which is preliminary data.</text>
</comment>
<evidence type="ECO:0000313" key="2">
    <source>
        <dbReference type="Proteomes" id="UP000268857"/>
    </source>
</evidence>
<dbReference type="EMBL" id="RSCJ01000002">
    <property type="protein sequence ID" value="RUR86051.1"/>
    <property type="molecule type" value="Genomic_DNA"/>
</dbReference>
<keyword evidence="2" id="KW-1185">Reference proteome</keyword>
<protein>
    <submittedName>
        <fullName evidence="1">Uncharacterized protein</fullName>
    </submittedName>
</protein>
<dbReference type="OrthoDB" id="477846at2"/>
<name>A0A3S0ZXK6_CHLFR</name>
<accession>A0A3S0ZXK6</accession>
<dbReference type="AlphaFoldDB" id="A0A3S0ZXK6"/>
<sequence>MPSINLLAIFNPSNYWRGGYVSLPWRAIAQEFQISPEELVLSDLRDLSQTPLKAQVDHIDPEDPSRDVLIFSLSKPIPPGSEDETLASAFVRLDRGEPMPPELGEPSTEVIYGSTGEARGVRLVNNRLIVWFNLIPAPEDNERNWFSGSATSIQLDHQELLDPFPAARGEWLGQDPEKRCMQVAEILLPGPPHPKSPYYEVCLFNHSYRLISQSSGSVRASITIASEPFDYIGADPVTGKNRHLVCELYRTISLYAEADYLIEELFIKGKPKSEEDKIADESEIVNLSFAVRYFAHMNMGSTEDVEPVFPVPDWFAVVSTAPPYPAYGLATNVHIDSVTHPYEGNKSHFCWQLLPGKYVKCLHLFMRGQRLGFDARVGHVWYELIYKPLKAEIYQETNFAKAVTKPSFASALR</sequence>
<dbReference type="Proteomes" id="UP000268857">
    <property type="component" value="Unassembled WGS sequence"/>
</dbReference>
<dbReference type="RefSeq" id="WP_016873979.1">
    <property type="nucleotide sequence ID" value="NZ_AJLN01000049.1"/>
</dbReference>
<gene>
    <name evidence="1" type="ORF">PCC6912_08760</name>
</gene>
<evidence type="ECO:0000313" key="1">
    <source>
        <dbReference type="EMBL" id="RUR86051.1"/>
    </source>
</evidence>
<reference evidence="1 2" key="1">
    <citation type="journal article" date="2019" name="Genome Biol. Evol.">
        <title>Day and night: Metabolic profiles and evolutionary relationships of six axenic non-marine cyanobacteria.</title>
        <authorList>
            <person name="Will S.E."/>
            <person name="Henke P."/>
            <person name="Boedeker C."/>
            <person name="Huang S."/>
            <person name="Brinkmann H."/>
            <person name="Rohde M."/>
            <person name="Jarek M."/>
            <person name="Friedl T."/>
            <person name="Seufert S."/>
            <person name="Schumacher M."/>
            <person name="Overmann J."/>
            <person name="Neumann-Schaal M."/>
            <person name="Petersen J."/>
        </authorList>
    </citation>
    <scope>NUCLEOTIDE SEQUENCE [LARGE SCALE GENOMIC DNA]</scope>
    <source>
        <strain evidence="1 2">PCC 6912</strain>
    </source>
</reference>
<organism evidence="1 2">
    <name type="scientific">Chlorogloeopsis fritschii PCC 6912</name>
    <dbReference type="NCBI Taxonomy" id="211165"/>
    <lineage>
        <taxon>Bacteria</taxon>
        <taxon>Bacillati</taxon>
        <taxon>Cyanobacteriota</taxon>
        <taxon>Cyanophyceae</taxon>
        <taxon>Nostocales</taxon>
        <taxon>Chlorogloeopsidaceae</taxon>
        <taxon>Chlorogloeopsis</taxon>
    </lineage>
</organism>
<dbReference type="STRING" id="211165.GCA_000317285_01272"/>
<proteinExistence type="predicted"/>